<feature type="transmembrane region" description="Helical" evidence="1">
    <location>
        <begin position="56"/>
        <end position="77"/>
    </location>
</feature>
<dbReference type="OrthoDB" id="7871801at2"/>
<dbReference type="Proteomes" id="UP000318483">
    <property type="component" value="Chromosome"/>
</dbReference>
<sequence length="96" mass="11027">MNDERPPIFLERQGYRRRRLVDAWRMLPIFGLLLFLMPLLWGLGNEAEQPGLAVQTIYLFVVWFLLVAFGAVIAIALERHDDRAGGPRRSFDQDGG</sequence>
<keyword evidence="3" id="KW-1185">Reference proteome</keyword>
<dbReference type="AlphaFoldDB" id="A0A5B8IUI8"/>
<dbReference type="RefSeq" id="WP_146363223.1">
    <property type="nucleotide sequence ID" value="NZ_CP042261.1"/>
</dbReference>
<evidence type="ECO:0000256" key="1">
    <source>
        <dbReference type="SAM" id="Phobius"/>
    </source>
</evidence>
<keyword evidence="1" id="KW-0472">Membrane</keyword>
<dbReference type="KEGG" id="lit:FPZ52_02065"/>
<accession>A0A5B8IUI8</accession>
<proteinExistence type="predicted"/>
<evidence type="ECO:0000313" key="2">
    <source>
        <dbReference type="EMBL" id="QDY68521.1"/>
    </source>
</evidence>
<keyword evidence="1" id="KW-1133">Transmembrane helix</keyword>
<evidence type="ECO:0000313" key="3">
    <source>
        <dbReference type="Proteomes" id="UP000318483"/>
    </source>
</evidence>
<protein>
    <submittedName>
        <fullName evidence="2">Uncharacterized protein</fullName>
    </submittedName>
</protein>
<keyword evidence="1" id="KW-0812">Transmembrane</keyword>
<organism evidence="2 3">
    <name type="scientific">Qingshengfaniella alkalisoli</name>
    <dbReference type="NCBI Taxonomy" id="2599296"/>
    <lineage>
        <taxon>Bacteria</taxon>
        <taxon>Pseudomonadati</taxon>
        <taxon>Pseudomonadota</taxon>
        <taxon>Alphaproteobacteria</taxon>
        <taxon>Rhodobacterales</taxon>
        <taxon>Paracoccaceae</taxon>
        <taxon>Qingshengfaniella</taxon>
    </lineage>
</organism>
<feature type="transmembrane region" description="Helical" evidence="1">
    <location>
        <begin position="26"/>
        <end position="44"/>
    </location>
</feature>
<dbReference type="EMBL" id="CP042261">
    <property type="protein sequence ID" value="QDY68521.1"/>
    <property type="molecule type" value="Genomic_DNA"/>
</dbReference>
<gene>
    <name evidence="2" type="ORF">FPZ52_02065</name>
</gene>
<name>A0A5B8IUI8_9RHOB</name>
<reference evidence="2 3" key="1">
    <citation type="submission" date="2019-07" db="EMBL/GenBank/DDBJ databases">
        <title>Litoreibacter alkalisoli sp. nov., isolated from saline-alkaline soil.</title>
        <authorList>
            <person name="Wang S."/>
            <person name="Xu L."/>
            <person name="Xing Y.-T."/>
            <person name="Sun J.-Q."/>
        </authorList>
    </citation>
    <scope>NUCLEOTIDE SEQUENCE [LARGE SCALE GENOMIC DNA]</scope>
    <source>
        <strain evidence="2 3">LN3S51</strain>
    </source>
</reference>